<keyword evidence="2" id="KW-1185">Reference proteome</keyword>
<comment type="caution">
    <text evidence="1">The sequence shown here is derived from an EMBL/GenBank/DDBJ whole genome shotgun (WGS) entry which is preliminary data.</text>
</comment>
<dbReference type="EMBL" id="JAJSOF020000009">
    <property type="protein sequence ID" value="KAJ4445838.1"/>
    <property type="molecule type" value="Genomic_DNA"/>
</dbReference>
<name>A0ABQ8THT9_PERAM</name>
<proteinExistence type="predicted"/>
<organism evidence="1 2">
    <name type="scientific">Periplaneta americana</name>
    <name type="common">American cockroach</name>
    <name type="synonym">Blatta americana</name>
    <dbReference type="NCBI Taxonomy" id="6978"/>
    <lineage>
        <taxon>Eukaryota</taxon>
        <taxon>Metazoa</taxon>
        <taxon>Ecdysozoa</taxon>
        <taxon>Arthropoda</taxon>
        <taxon>Hexapoda</taxon>
        <taxon>Insecta</taxon>
        <taxon>Pterygota</taxon>
        <taxon>Neoptera</taxon>
        <taxon>Polyneoptera</taxon>
        <taxon>Dictyoptera</taxon>
        <taxon>Blattodea</taxon>
        <taxon>Blattoidea</taxon>
        <taxon>Blattidae</taxon>
        <taxon>Blattinae</taxon>
        <taxon>Periplaneta</taxon>
    </lineage>
</organism>
<dbReference type="Proteomes" id="UP001148838">
    <property type="component" value="Unassembled WGS sequence"/>
</dbReference>
<reference evidence="1 2" key="1">
    <citation type="journal article" date="2022" name="Allergy">
        <title>Genome assembly and annotation of Periplaneta americana reveal a comprehensive cockroach allergen profile.</title>
        <authorList>
            <person name="Wang L."/>
            <person name="Xiong Q."/>
            <person name="Saelim N."/>
            <person name="Wang L."/>
            <person name="Nong W."/>
            <person name="Wan A.T."/>
            <person name="Shi M."/>
            <person name="Liu X."/>
            <person name="Cao Q."/>
            <person name="Hui J.H.L."/>
            <person name="Sookrung N."/>
            <person name="Leung T.F."/>
            <person name="Tungtrongchitr A."/>
            <person name="Tsui S.K.W."/>
        </authorList>
    </citation>
    <scope>NUCLEOTIDE SEQUENCE [LARGE SCALE GENOMIC DNA]</scope>
    <source>
        <strain evidence="1">PWHHKU_190912</strain>
    </source>
</reference>
<protein>
    <submittedName>
        <fullName evidence="1">Uncharacterized protein</fullName>
    </submittedName>
</protein>
<evidence type="ECO:0000313" key="2">
    <source>
        <dbReference type="Proteomes" id="UP001148838"/>
    </source>
</evidence>
<accession>A0ABQ8THT9</accession>
<evidence type="ECO:0000313" key="1">
    <source>
        <dbReference type="EMBL" id="KAJ4445838.1"/>
    </source>
</evidence>
<gene>
    <name evidence="1" type="ORF">ANN_12523</name>
</gene>
<sequence>MSPGSSTESYPTFARIGLRENPGKNLNQVTCPDRDLNPGRLVSRPDALTVTPQSVRGFLKEDRRGKGVEMYSEVTAANSWIANKKGLSTSEWISSLKMTANLAAVRSVPGRSLDGTRCRHGCPEIETLAHVLGFCEQGLLLRNSRHHLVRSKIAAALRNKGWIVEEEISCLAENGSTRRVDILAYNADTKQGIIVDPTICFEVECHQSAEVHLEKKSIYEPTVNYFKLKYALIHVEVFGLLIGARGTIPAFFEEFRRQFVLPTSLRDDIVIIMLKKSCQILINHMVPHY</sequence>